<dbReference type="Gene3D" id="2.40.320.10">
    <property type="entry name" value="Hypothetical Protein Pfu-838710-001"/>
    <property type="match status" value="1"/>
</dbReference>
<sequence length="295" mass="32722">MPPVILDTVSTVVGAIPSPYGLFKALVGVLAITSTAPDLKKPAVATHGWEIKLGLDPNGALKGGRPTHELLHAFSLEADPETRSYSYYDTAVQDLREAGWAIRMRHKEGRDLEATYKKRYTVGPEGLQAALELARDEGFDKRATARYGAEVDWTYSKKTLSFTLKKKWSAKGHHGTSLPDDDTGRHLLLKYMPDELHDWGKKHWGDRIMATTRQHGPVTSNVWKGKWAGTVVKLEVLPIKNAEGTGHETIVELSFGADSEAKATSLRDKALSQMKAAGWLLTHDVLKTRLVLERY</sequence>
<evidence type="ECO:0000313" key="2">
    <source>
        <dbReference type="Proteomes" id="UP001222932"/>
    </source>
</evidence>
<gene>
    <name evidence="1" type="ORF">CspeluHIS016_0211060</name>
</gene>
<name>A0AAD3TTA6_9TREE</name>
<proteinExistence type="predicted"/>
<dbReference type="SUPFAM" id="SSF55154">
    <property type="entry name" value="CYTH-like phosphatases"/>
    <property type="match status" value="1"/>
</dbReference>
<reference evidence="1" key="1">
    <citation type="journal article" date="2023" name="BMC Genomics">
        <title>Chromosome-level genome assemblies of Cutaneotrichosporon spp. (Trichosporonales, Basidiomycota) reveal imbalanced evolution between nucleotide sequences and chromosome synteny.</title>
        <authorList>
            <person name="Kobayashi Y."/>
            <person name="Kayamori A."/>
            <person name="Aoki K."/>
            <person name="Shiwa Y."/>
            <person name="Matsutani M."/>
            <person name="Fujita N."/>
            <person name="Sugita T."/>
            <person name="Iwasaki W."/>
            <person name="Tanaka N."/>
            <person name="Takashima M."/>
        </authorList>
    </citation>
    <scope>NUCLEOTIDE SEQUENCE</scope>
    <source>
        <strain evidence="1">HIS016</strain>
    </source>
</reference>
<evidence type="ECO:0000313" key="1">
    <source>
        <dbReference type="EMBL" id="GMK56050.1"/>
    </source>
</evidence>
<reference evidence="1" key="2">
    <citation type="submission" date="2023-06" db="EMBL/GenBank/DDBJ databases">
        <authorList>
            <person name="Kobayashi Y."/>
            <person name="Kayamori A."/>
            <person name="Aoki K."/>
            <person name="Shiwa Y."/>
            <person name="Fujita N."/>
            <person name="Sugita T."/>
            <person name="Iwasaki W."/>
            <person name="Tanaka N."/>
            <person name="Takashima M."/>
        </authorList>
    </citation>
    <scope>NUCLEOTIDE SEQUENCE</scope>
    <source>
        <strain evidence="1">HIS016</strain>
    </source>
</reference>
<dbReference type="Proteomes" id="UP001222932">
    <property type="component" value="Unassembled WGS sequence"/>
</dbReference>
<dbReference type="InterPro" id="IPR033469">
    <property type="entry name" value="CYTH-like_dom_sf"/>
</dbReference>
<protein>
    <submittedName>
        <fullName evidence="1">Uncharacterized protein</fullName>
    </submittedName>
</protein>
<comment type="caution">
    <text evidence="1">The sequence shown here is derived from an EMBL/GenBank/DDBJ whole genome shotgun (WGS) entry which is preliminary data.</text>
</comment>
<organism evidence="1 2">
    <name type="scientific">Cutaneotrichosporon spelunceum</name>
    <dbReference type="NCBI Taxonomy" id="1672016"/>
    <lineage>
        <taxon>Eukaryota</taxon>
        <taxon>Fungi</taxon>
        <taxon>Dikarya</taxon>
        <taxon>Basidiomycota</taxon>
        <taxon>Agaricomycotina</taxon>
        <taxon>Tremellomycetes</taxon>
        <taxon>Trichosporonales</taxon>
        <taxon>Trichosporonaceae</taxon>
        <taxon>Cutaneotrichosporon</taxon>
    </lineage>
</organism>
<dbReference type="AlphaFoldDB" id="A0AAD3TTA6"/>
<dbReference type="EMBL" id="BTCM01000002">
    <property type="protein sequence ID" value="GMK56050.1"/>
    <property type="molecule type" value="Genomic_DNA"/>
</dbReference>
<accession>A0AAD3TTA6</accession>
<keyword evidence="2" id="KW-1185">Reference proteome</keyword>